<accession>A0A7X6D223</accession>
<dbReference type="EMBL" id="JAAVJD010000108">
    <property type="protein sequence ID" value="NJQ06786.1"/>
    <property type="molecule type" value="Genomic_DNA"/>
</dbReference>
<gene>
    <name evidence="2" type="ORF">HCN56_14645</name>
</gene>
<keyword evidence="3" id="KW-1185">Reference proteome</keyword>
<feature type="region of interest" description="Disordered" evidence="1">
    <location>
        <begin position="1"/>
        <end position="35"/>
    </location>
</feature>
<dbReference type="Proteomes" id="UP000578686">
    <property type="component" value="Unassembled WGS sequence"/>
</dbReference>
<protein>
    <submittedName>
        <fullName evidence="2">Uncharacterized protein</fullName>
    </submittedName>
</protein>
<organism evidence="2 3">
    <name type="scientific">Streptomyces lonarensis</name>
    <dbReference type="NCBI Taxonomy" id="700599"/>
    <lineage>
        <taxon>Bacteria</taxon>
        <taxon>Bacillati</taxon>
        <taxon>Actinomycetota</taxon>
        <taxon>Actinomycetes</taxon>
        <taxon>Kitasatosporales</taxon>
        <taxon>Streptomycetaceae</taxon>
        <taxon>Streptomyces</taxon>
    </lineage>
</organism>
<feature type="non-terminal residue" evidence="2">
    <location>
        <position position="272"/>
    </location>
</feature>
<evidence type="ECO:0000256" key="1">
    <source>
        <dbReference type="SAM" id="MobiDB-lite"/>
    </source>
</evidence>
<evidence type="ECO:0000313" key="2">
    <source>
        <dbReference type="EMBL" id="NJQ06786.1"/>
    </source>
</evidence>
<name>A0A7X6D223_9ACTN</name>
<proteinExistence type="predicted"/>
<dbReference type="AlphaFoldDB" id="A0A7X6D223"/>
<reference evidence="2 3" key="1">
    <citation type="submission" date="2020-03" db="EMBL/GenBank/DDBJ databases">
        <title>Draft genome of Streptomyces sp. ventii, isolated from the Axial Seamount in the Pacific Ocean, and resequencing of the two type strains Streptomyces lonarensis strain NCL 716 and Streptomyces bohaiensis strain 11A07.</title>
        <authorList>
            <person name="Loughran R.M."/>
            <person name="Pfannmuller K.M."/>
            <person name="Wasson B.J."/>
            <person name="Deadmond M.C."/>
            <person name="Paddock B.E."/>
            <person name="Koyack M.J."/>
            <person name="Gallegos D.A."/>
            <person name="Mitchell E.A."/>
            <person name="Ushijima B."/>
            <person name="Saw J.H."/>
            <person name="Mcphail K.L."/>
            <person name="Videau P."/>
        </authorList>
    </citation>
    <scope>NUCLEOTIDE SEQUENCE [LARGE SCALE GENOMIC DNA]</scope>
    <source>
        <strain evidence="2 3">NCL716</strain>
    </source>
</reference>
<comment type="caution">
    <text evidence="2">The sequence shown here is derived from an EMBL/GenBank/DDBJ whole genome shotgun (WGS) entry which is preliminary data.</text>
</comment>
<evidence type="ECO:0000313" key="3">
    <source>
        <dbReference type="Proteomes" id="UP000578686"/>
    </source>
</evidence>
<sequence>MPSGYGERAAREGNAINEETSGPAPFAAGEADDPGCLRPGEAQRLLARARWRRLVVIGDIPVERSAEPVPGYAPWPWYDRVAAALREVAAHLAYLNLLGRRPVAAAQVRSVQLPAALAFRGDLALVCWGAGYAPRESPDLRGPTAELTRTVAPLRDAGYDVALVGLGPAARSGAAVVPVPTPGAVGVPAARAVGVPAVAGEAGRGAPVVRGRRVRVVVARAAGRGRRRAATVGAAAVRTGGRCGSVGRLRALPGGGRTAVVAVARRPAVTPR</sequence>